<keyword evidence="2" id="KW-0479">Metal-binding</keyword>
<dbReference type="Pfam" id="PF15186">
    <property type="entry name" value="TEX13"/>
    <property type="match status" value="1"/>
</dbReference>
<dbReference type="PROSITE" id="PS01358">
    <property type="entry name" value="ZF_RANBP2_1"/>
    <property type="match status" value="1"/>
</dbReference>
<feature type="compositionally biased region" description="Gly residues" evidence="6">
    <location>
        <begin position="188"/>
        <end position="198"/>
    </location>
</feature>
<dbReference type="InterPro" id="IPR036443">
    <property type="entry name" value="Znf_RanBP2_sf"/>
</dbReference>
<dbReference type="PROSITE" id="PS50199">
    <property type="entry name" value="ZF_RANBP2_2"/>
    <property type="match status" value="1"/>
</dbReference>
<evidence type="ECO:0000256" key="1">
    <source>
        <dbReference type="ARBA" id="ARBA00008287"/>
    </source>
</evidence>
<evidence type="ECO:0000256" key="5">
    <source>
        <dbReference type="PROSITE-ProRule" id="PRU00322"/>
    </source>
</evidence>
<dbReference type="OrthoDB" id="448399at2759"/>
<dbReference type="RefSeq" id="XP_020007620.1">
    <property type="nucleotide sequence ID" value="XM_020152031.1"/>
</dbReference>
<feature type="domain" description="RanBP2-type" evidence="7">
    <location>
        <begin position="370"/>
        <end position="394"/>
    </location>
</feature>
<evidence type="ECO:0000259" key="7">
    <source>
        <dbReference type="PROSITE" id="PS50199"/>
    </source>
</evidence>
<organism evidence="8">
    <name type="scientific">Castor canadensis</name>
    <name type="common">American beaver</name>
    <dbReference type="NCBI Taxonomy" id="51338"/>
    <lineage>
        <taxon>Eukaryota</taxon>
        <taxon>Metazoa</taxon>
        <taxon>Chordata</taxon>
        <taxon>Craniata</taxon>
        <taxon>Vertebrata</taxon>
        <taxon>Euteleostomi</taxon>
        <taxon>Mammalia</taxon>
        <taxon>Eutheria</taxon>
        <taxon>Euarchontoglires</taxon>
        <taxon>Glires</taxon>
        <taxon>Rodentia</taxon>
        <taxon>Castorimorpha</taxon>
        <taxon>Castoridae</taxon>
        <taxon>Castor</taxon>
    </lineage>
</organism>
<evidence type="ECO:0000313" key="8">
    <source>
        <dbReference type="RefSeq" id="XP_020007620.1"/>
    </source>
</evidence>
<dbReference type="CTD" id="56156"/>
<dbReference type="PANTHER" id="PTHR23111">
    <property type="entry name" value="ZINC FINGER PROTEIN"/>
    <property type="match status" value="1"/>
</dbReference>
<protein>
    <submittedName>
        <fullName evidence="8">Testis-expressed sequence 13A protein-like</fullName>
    </submittedName>
</protein>
<feature type="region of interest" description="Disordered" evidence="6">
    <location>
        <begin position="340"/>
        <end position="366"/>
    </location>
</feature>
<dbReference type="InterPro" id="IPR001876">
    <property type="entry name" value="Znf_RanBP2"/>
</dbReference>
<dbReference type="AlphaFoldDB" id="A0A8B7TQP7"/>
<dbReference type="InterPro" id="IPR028193">
    <property type="entry name" value="TEX13A-D_N"/>
</dbReference>
<name>A0A8B7TQP7_CASCN</name>
<keyword evidence="3 5" id="KW-0863">Zinc-finger</keyword>
<reference evidence="8" key="1">
    <citation type="submission" date="2025-08" db="UniProtKB">
        <authorList>
            <consortium name="RefSeq"/>
        </authorList>
    </citation>
    <scope>IDENTIFICATION</scope>
    <source>
        <tissue evidence="8">Leukocyte</tissue>
    </source>
</reference>
<feature type="compositionally biased region" description="Basic and acidic residues" evidence="6">
    <location>
        <begin position="349"/>
        <end position="358"/>
    </location>
</feature>
<dbReference type="SMART" id="SM00547">
    <property type="entry name" value="ZnF_RBZ"/>
    <property type="match status" value="1"/>
</dbReference>
<dbReference type="PANTHER" id="PTHR23111:SF64">
    <property type="entry name" value="TESTIS-EXPRESSED PROTEIN 13A"/>
    <property type="match status" value="1"/>
</dbReference>
<feature type="region of interest" description="Disordered" evidence="6">
    <location>
        <begin position="186"/>
        <end position="236"/>
    </location>
</feature>
<dbReference type="GO" id="GO:0008270">
    <property type="term" value="F:zinc ion binding"/>
    <property type="evidence" value="ECO:0007669"/>
    <property type="project" value="UniProtKB-KW"/>
</dbReference>
<dbReference type="Gene3D" id="4.10.1060.10">
    <property type="entry name" value="Zinc finger, RanBP2-type"/>
    <property type="match status" value="1"/>
</dbReference>
<comment type="similarity">
    <text evidence="1">Belongs to the TEX13 family.</text>
</comment>
<gene>
    <name evidence="8" type="primary">LOC109675283</name>
</gene>
<dbReference type="KEGG" id="ccan:109675283"/>
<evidence type="ECO:0000256" key="4">
    <source>
        <dbReference type="ARBA" id="ARBA00022833"/>
    </source>
</evidence>
<sequence length="402" mass="44941">MAMKPENPGSGFRHSNVFAFINERMARHATGPQFYLENLTLSWEEVEDKFRAILEDHEMPREALEACAWSSLALGVRFARWQSHLQRRRVQWLHDFARLHKSAAHTLASDLKQLSEQQEMERKEAAFQLRLARTKLTEVQRERDLLRWKLLQAELRALPVAEGPGRSTTTATAAAITTASTATAGRATAGGVGMGRQGAGDKEKMADVETTASGGRGKREEENNAAALPVPAEAPQEQEKSFLQLLGVEEWNYPLGRNKEGDLRSTDMATFSLPGIRNPRPIISPDLLTVQLPASFTYSYESPFPARTTQSPPPTVSKPPVLPTMLSYCVPSDISLLSDMGAPGVDLQEPQKDRRDSELQQQRKAPVFRRPGDWDCPWCKAVNFSRRENCFCCGRGIWLQSP</sequence>
<evidence type="ECO:0000256" key="3">
    <source>
        <dbReference type="ARBA" id="ARBA00022771"/>
    </source>
</evidence>
<evidence type="ECO:0000256" key="6">
    <source>
        <dbReference type="SAM" id="MobiDB-lite"/>
    </source>
</evidence>
<evidence type="ECO:0000256" key="2">
    <source>
        <dbReference type="ARBA" id="ARBA00022723"/>
    </source>
</evidence>
<dbReference type="GO" id="GO:0003729">
    <property type="term" value="F:mRNA binding"/>
    <property type="evidence" value="ECO:0007669"/>
    <property type="project" value="TreeGrafter"/>
</dbReference>
<dbReference type="SUPFAM" id="SSF90209">
    <property type="entry name" value="Ran binding protein zinc finger-like"/>
    <property type="match status" value="1"/>
</dbReference>
<proteinExistence type="inferred from homology"/>
<keyword evidence="4" id="KW-0862">Zinc</keyword>
<accession>A0A8B7TQP7</accession>